<gene>
    <name evidence="1" type="ORF">mc_704</name>
</gene>
<dbReference type="Gene3D" id="1.25.40.20">
    <property type="entry name" value="Ankyrin repeat-containing domain"/>
    <property type="match status" value="1"/>
</dbReference>
<name>A0A2P1EMI1_9VIRU</name>
<dbReference type="InterPro" id="IPR036770">
    <property type="entry name" value="Ankyrin_rpt-contain_sf"/>
</dbReference>
<accession>A0A2P1EMI1</accession>
<sequence length="233" mass="27130">MNYTSRIGNEECNNAWKEIVSLGTTNNDKFLDLLHKVNIDTINNIIHRLYYSGCFSDYLDITLSEFLNGNIKPNDNTVFVVAECGLIKYMEIFRDLDYDIKTKSTYPDAALKIACKFGRMEMIEWLIKNDFDINFDPELFSVLCYHNDINVCKLLLNLGFEIDTTRTEVQETLIYILKNKKMDLIKLLLKYNINFSHVTNYLNNLSANEDNDKIINILIGNGLLFEDILKIFM</sequence>
<reference evidence="2" key="1">
    <citation type="submission" date="2018-01" db="EMBL/GenBank/DDBJ databases">
        <title>Testimony of 'menage a trois' revealed by the proteome of Megavirus virophage.</title>
        <authorList>
            <person name="Jeudy S."/>
            <person name="Bertaux L."/>
            <person name="Alempic J.-M."/>
            <person name="Lartigue A."/>
            <person name="Legendre M."/>
            <person name="Philippe N."/>
            <person name="Beucher L."/>
            <person name="Biondi E."/>
            <person name="Juul S."/>
            <person name="Turner D."/>
            <person name="Coute Y."/>
            <person name="Claverie J.-M."/>
            <person name="Abergel C."/>
        </authorList>
    </citation>
    <scope>NUCLEOTIDE SEQUENCE [LARGE SCALE GENOMIC DNA]</scope>
</reference>
<proteinExistence type="predicted"/>
<dbReference type="SUPFAM" id="SSF48403">
    <property type="entry name" value="Ankyrin repeat"/>
    <property type="match status" value="1"/>
</dbReference>
<organism evidence="1 2">
    <name type="scientific">Moumouvirus australiensis</name>
    <dbReference type="NCBI Taxonomy" id="2109587"/>
    <lineage>
        <taxon>Viruses</taxon>
        <taxon>Varidnaviria</taxon>
        <taxon>Bamfordvirae</taxon>
        <taxon>Nucleocytoviricota</taxon>
        <taxon>Megaviricetes</taxon>
        <taxon>Imitervirales</taxon>
        <taxon>Mimiviridae</taxon>
        <taxon>Megamimivirinae</taxon>
        <taxon>Moumouvirus</taxon>
        <taxon>Moumouvirus australiense</taxon>
    </lineage>
</organism>
<protein>
    <submittedName>
        <fullName evidence="1">Ankyrin repeat protein</fullName>
    </submittedName>
</protein>
<dbReference type="Proteomes" id="UP000289600">
    <property type="component" value="Segment"/>
</dbReference>
<dbReference type="EMBL" id="MG807320">
    <property type="protein sequence ID" value="AVL95091.1"/>
    <property type="molecule type" value="Genomic_DNA"/>
</dbReference>
<evidence type="ECO:0000313" key="2">
    <source>
        <dbReference type="Proteomes" id="UP000289600"/>
    </source>
</evidence>
<keyword evidence="2" id="KW-1185">Reference proteome</keyword>
<evidence type="ECO:0000313" key="1">
    <source>
        <dbReference type="EMBL" id="AVL95091.1"/>
    </source>
</evidence>